<feature type="domain" description="FMP27 SW motif-containing RBG unit" evidence="3">
    <location>
        <begin position="1232"/>
        <end position="1335"/>
    </location>
</feature>
<evidence type="ECO:0000259" key="4">
    <source>
        <dbReference type="SMART" id="SM01216"/>
    </source>
</evidence>
<organism evidence="5 6">
    <name type="scientific">Hohenbuehelia grisea</name>
    <dbReference type="NCBI Taxonomy" id="104357"/>
    <lineage>
        <taxon>Eukaryota</taxon>
        <taxon>Fungi</taxon>
        <taxon>Dikarya</taxon>
        <taxon>Basidiomycota</taxon>
        <taxon>Agaricomycotina</taxon>
        <taxon>Agaricomycetes</taxon>
        <taxon>Agaricomycetidae</taxon>
        <taxon>Agaricales</taxon>
        <taxon>Pleurotineae</taxon>
        <taxon>Pleurotaceae</taxon>
        <taxon>Hohenbuehelia</taxon>
    </lineage>
</organism>
<sequence length="2869" mass="319533">MNTLPSITLDYLYKTLLFCFIISPNAPWYHQLLIWAIRIFTISLLLRTYIVPWALARISNHIRIRSISLRSLRGLYVKTGSRTWRVDRIAFRWSYKERMNRFGIMVDGLRLEIEGGGVQRTAPRTRRHKRGLTLADFAPSPMARRAWSVVHKVYALVDPFLRPATRVLVAVCLRQIIRWLPHIAQRLTFDLKSAVVTFKDLPGTQLGAETIHGQFNLAFSNLDNVPEDVAEQATIRRQPSRLYNMASWKNGLTESLRRSWDRAWGRTEGTVSLSLEISKVTGHGVSPTAGSQGRRFIEFPGLIGVQSSLRFSPKTGTLDPKSLRSSLAIGECYVAVDVLRSLLDLYKAQRPSCPVPQDGVDSDPMSPLSDGPEPSATLSPSSAEFRSPPVTPGSPFFEAISASMRSRLRPRRPVSKVSKVAAKSTLSILESFAVHVATIRLVSQPLNDLGVLDRTYEGLVHDLAIKIKLSEPSDPLHGQWLGRSKASDQLSSDSYALELNLTKISFDRYVSGSNLRLLTMGPVSLGILAHQWPTPWLANSRFLCGDPNAPFVAVHLKLDSLRLTERIEFLNEIVNRPKIPLAPSPPIYPISPQKSIPRVVVQVHCGSITARLLCGSQRSSAPRAIELRSSSLAANLTSEFIHIPYTTTIAKGGLQLQLVPPSLPLQMNIEFSAAVAPILVRIRNLGLPQTAPLRVDGVGTSDPTFLEDPAVISLETIEFVAQAKLQGDLDDISGSVPSMSLETTLIDLHCFTDTIAIELWHPTVLAVVSQLSSQLSPRRSPDLPHLTIPISLLDRLPVGISTTTSCARFMVFMTSPELNRKDELDLSRGCALRAGLRFQYCFLQPAQLGYFKGILKSSQTRHKLYLPEEHIREALATARTASVTGISSAFFKTLVVNLALRTAVASPFSPDDPLIVERDNPDLAKYEFLKMKSILVEAKVMGRRYPAHPPSDSCDVTITIPDIRGEFQMCNVYSALLAGRTLRGLLPRSSRRSRTSSSTKLALQLSCDVKAIHWMWNLPKQKVVTRLDGLSARGSLGGPVTVRLTRCRVYVQLPGPNLTRPMPGEEERWVELGALQGWDLFLPQPTAKAMRMSVNGDSVRVRLPHSYVLADLILDISVAAKAARHLVKVLPTGRFTSMPKPEAEGPKSVPNISMRVRCICVEVADDPFESKLAVISKASREACRFREEREKAFRLKVATILGLGTEEPITLGNIGVGNDYQFTPEHSTSIEDARQRLDHLHAFDWIFRHRTAKEAQARSEEAVLRAVVGQFPESSRGSHNLINPEPTALEPPVLRLILDDVALDITPPSFPSDSLPEFLSQMGAGLPKDTQFFLLVPLHINLHLSSLRATLRDYPMPLLNIARFSGESAKAVTFETDLVIAEETGSNSSVEWVDCPIIPRDYGISGAAPLSISVPKTIMPVKTYAEPVLQVATQNITTVSWGVSYMPVLQDLTRIVDTLTSAPRDTSPGIGFWDKLRLVMHWKLKASFKGDIHVHLKGLRDPYDTSGNGAGFILACHGNPKVLVGYPNESNELIQIISDSLTAAIPTQETLHSAARTSSPLPGSNDISHFRKVCAKLSSGVRLGIGFLMERSCGPECLVCSGSPFHRRCRIFSFRPHYDVKLEKKVAVPERKASDDSYNGFRSDFIHMSLSLAASTRANMVHGIRKNAPNSFHLTPRVFAHFWSWLALFDNTLSLPIRQGSLYPRRIVSPKFGKHLATLKYRILVPQLFFLHAYMDDSRETWVDGVTPFIGIKGMVDDVQIDMHQRDQETLVPGTGVGVGKTKRIRHKALYAAEVVLKGLDLRAILATFVDPLKQSVPVTCPPERSSYRTRNKLPIVDPSSSWIDRDDFTEVDWSPTVEPEVNILPLMTCPRFNYLKRNPPSADIHVEQSKFGSEASHTCMLGKDLPSAQIQIELAKARIAELKKLSFMTSEPAIDLDETPLQDRTHTQKMINLLEEYIRHLHDAPSSPEDEHYFFPSEQISSDEWAMFNNVYQIHSPKIFMSSAIRDIMIQYYNCSRQRRGFEYHIATRAVRFILDQAAATASANVQKDSAKPRGAFHPGQAAASALRKILSGDNAKSSIEVSDLPTHLDIVDPLAGWSDAVSLSKSHFCQLLKPQIILRSNEKATESICILAAVQAKLQSFNIMDKSNADDPISGKVMSRSYGSLTGLQAFSPVNAAQYRDGGVPLEVLVDFRCESDAFDRLVPQTDATIRYDKFNRLRLRNNVTSVSRVDSKDSSKVADNHLQNQTDLVQVNIPRFTVTASEQHFQTIADIVTNVILFSDAAHKTRLDKLETLLFTYDFTDLISASNVISDVQSRLRSAVEIERLALAQSGIRETDIELLKLKAHIYLLAEELTFLFDAIKMAQDRMDDSSDQKSALLLHASSSEISWRMLDEFKGLLAKLAVRNINFYWLSRQDSSTVNNLAVGDLQAFDGSRNAMWTEILCKYDEPPNHPLLKRGLFLLAHWIVLAPVGGITIYEEFHINFHPLRVQIDADLGRRMMEYFWPARRNRGKGTSSSPTEENRGADATVRASLDSPRALQDGAFAAEQGSPNLKPPAVLRRLGPSRSFTDLRSTAASSSLAVSKLQRRGSSDALNVNANSSANEGRAVKPRQARRQTFGDAAEMKTRSSQKSFVLVQVASLHVLLSVKKDDSFECRDARIRTRDLEYRNQTWSFEELVNQFIPSDMSWKGWVKMAFHQPLLPVFPVARELISKTKWLSPSKNNHADSQNFISRFGKTNLASNGETRVSRGRTKESRTPSPQRKWKRTSRRRPDTPPTSFNITPLTAEPDSLESELSLVEAKQSHRGRVRSLFSRANSRSRKSVESSPANSKNPIPLPPETEGRPSASTNSSQDHHLDPPRRSSSMHP</sequence>
<feature type="domain" description="FMP27/BLTP2/Hobbit GFWDK motif-containing RBG unit" evidence="2">
    <location>
        <begin position="1353"/>
        <end position="1505"/>
    </location>
</feature>
<reference evidence="6" key="1">
    <citation type="submission" date="2024-06" db="EMBL/GenBank/DDBJ databases">
        <title>Multi-omics analyses provide insights into the biosynthesis of the anticancer antibiotic pleurotin in Hohenbuehelia grisea.</title>
        <authorList>
            <person name="Weaver J.A."/>
            <person name="Alberti F."/>
        </authorList>
    </citation>
    <scope>NUCLEOTIDE SEQUENCE [LARGE SCALE GENOMIC DNA]</scope>
    <source>
        <strain evidence="6">T-177</strain>
    </source>
</reference>
<evidence type="ECO:0000313" key="5">
    <source>
        <dbReference type="EMBL" id="KAL0949429.1"/>
    </source>
</evidence>
<evidence type="ECO:0000259" key="3">
    <source>
        <dbReference type="SMART" id="SM01215"/>
    </source>
</evidence>
<keyword evidence="6" id="KW-1185">Reference proteome</keyword>
<comment type="caution">
    <text evidence="5">The sequence shown here is derived from an EMBL/GenBank/DDBJ whole genome shotgun (WGS) entry which is preliminary data.</text>
</comment>
<dbReference type="SMART" id="SM01214">
    <property type="entry name" value="Fmp27_GFWDK"/>
    <property type="match status" value="1"/>
</dbReference>
<name>A0ABR3J1C5_9AGAR</name>
<feature type="region of interest" description="Disordered" evidence="1">
    <location>
        <begin position="352"/>
        <end position="390"/>
    </location>
</feature>
<dbReference type="PANTHER" id="PTHR15678:SF6">
    <property type="entry name" value="BRIDGE-LIKE LIPID TRANSFER PROTEIN FAMILY MEMBER 2"/>
    <property type="match status" value="1"/>
</dbReference>
<feature type="domain" description="FMP27 WPPW motif-containing RBG unit" evidence="4">
    <location>
        <begin position="1751"/>
        <end position="2191"/>
    </location>
</feature>
<evidence type="ECO:0000313" key="6">
    <source>
        <dbReference type="Proteomes" id="UP001556367"/>
    </source>
</evidence>
<feature type="region of interest" description="Disordered" evidence="1">
    <location>
        <begin position="2720"/>
        <end position="2869"/>
    </location>
</feature>
<dbReference type="InterPro" id="IPR019449">
    <property type="entry name" value="FMP27_WPPW_RBG"/>
</dbReference>
<accession>A0ABR3J1C5</accession>
<evidence type="ECO:0000259" key="2">
    <source>
        <dbReference type="SMART" id="SM01214"/>
    </source>
</evidence>
<feature type="region of interest" description="Disordered" evidence="1">
    <location>
        <begin position="2510"/>
        <end position="2529"/>
    </location>
</feature>
<protein>
    <recommendedName>
        <fullName evidence="7">Golgi-body localization protein domain-containing protein</fullName>
    </recommendedName>
</protein>
<evidence type="ECO:0000256" key="1">
    <source>
        <dbReference type="SAM" id="MobiDB-lite"/>
    </source>
</evidence>
<dbReference type="PANTHER" id="PTHR15678">
    <property type="entry name" value="ANTIGEN MLAA-22-RELATED"/>
    <property type="match status" value="1"/>
</dbReference>
<feature type="compositionally biased region" description="Polar residues" evidence="1">
    <location>
        <begin position="2720"/>
        <end position="2733"/>
    </location>
</feature>
<gene>
    <name evidence="5" type="ORF">HGRIS_009489</name>
</gene>
<dbReference type="Pfam" id="PF10344">
    <property type="entry name" value="Hobbit"/>
    <property type="match status" value="1"/>
</dbReference>
<evidence type="ECO:0008006" key="7">
    <source>
        <dbReference type="Google" id="ProtNLM"/>
    </source>
</evidence>
<proteinExistence type="predicted"/>
<dbReference type="InterPro" id="IPR045167">
    <property type="entry name" value="Hobbit"/>
</dbReference>
<dbReference type="InterPro" id="IPR019441">
    <property type="entry name" value="FMP27/BLTP2/Hobbit_GFWDK_RBG"/>
</dbReference>
<dbReference type="SMART" id="SM01215">
    <property type="entry name" value="Fmp27_SW"/>
    <property type="match status" value="1"/>
</dbReference>
<dbReference type="InterPro" id="IPR019415">
    <property type="entry name" value="FMP27_SW_RBG"/>
</dbReference>
<dbReference type="Proteomes" id="UP001556367">
    <property type="component" value="Unassembled WGS sequence"/>
</dbReference>
<dbReference type="SMART" id="SM01216">
    <property type="entry name" value="Fmp27_WPPW"/>
    <property type="match status" value="1"/>
</dbReference>
<dbReference type="EMBL" id="JASNQZ010000012">
    <property type="protein sequence ID" value="KAL0949429.1"/>
    <property type="molecule type" value="Genomic_DNA"/>
</dbReference>